<feature type="transmembrane region" description="Helical" evidence="1">
    <location>
        <begin position="119"/>
        <end position="141"/>
    </location>
</feature>
<proteinExistence type="predicted"/>
<evidence type="ECO:0000259" key="2">
    <source>
        <dbReference type="Pfam" id="PF09990"/>
    </source>
</evidence>
<keyword evidence="1" id="KW-0812">Transmembrane</keyword>
<name>A0A2H3KHG0_9CHLR</name>
<organism evidence="3 4">
    <name type="scientific">Candidatus Chloroploca asiatica</name>
    <dbReference type="NCBI Taxonomy" id="1506545"/>
    <lineage>
        <taxon>Bacteria</taxon>
        <taxon>Bacillati</taxon>
        <taxon>Chloroflexota</taxon>
        <taxon>Chloroflexia</taxon>
        <taxon>Chloroflexales</taxon>
        <taxon>Chloroflexineae</taxon>
        <taxon>Oscillochloridaceae</taxon>
        <taxon>Candidatus Chloroploca</taxon>
    </lineage>
</organism>
<reference evidence="3 4" key="1">
    <citation type="submission" date="2016-05" db="EMBL/GenBank/DDBJ databases">
        <authorList>
            <person name="Lavstsen T."/>
            <person name="Jespersen J.S."/>
        </authorList>
    </citation>
    <scope>NUCLEOTIDE SEQUENCE [LARGE SCALE GENOMIC DNA]</scope>
    <source>
        <strain evidence="3 4">B7-9</strain>
    </source>
</reference>
<accession>A0A2H3KHG0</accession>
<feature type="transmembrane region" description="Helical" evidence="1">
    <location>
        <begin position="6"/>
        <end position="27"/>
    </location>
</feature>
<dbReference type="Proteomes" id="UP000220922">
    <property type="component" value="Unassembled WGS sequence"/>
</dbReference>
<evidence type="ECO:0000313" key="3">
    <source>
        <dbReference type="EMBL" id="PDV96498.1"/>
    </source>
</evidence>
<evidence type="ECO:0000313" key="4">
    <source>
        <dbReference type="Proteomes" id="UP000220922"/>
    </source>
</evidence>
<keyword evidence="1" id="KW-1133">Transmembrane helix</keyword>
<dbReference type="EMBL" id="LYXE01000193">
    <property type="protein sequence ID" value="PDV96498.1"/>
    <property type="molecule type" value="Genomic_DNA"/>
</dbReference>
<feature type="transmembrane region" description="Helical" evidence="1">
    <location>
        <begin position="81"/>
        <end position="98"/>
    </location>
</feature>
<dbReference type="InterPro" id="IPR019251">
    <property type="entry name" value="DUF2231_TM"/>
</dbReference>
<keyword evidence="4" id="KW-1185">Reference proteome</keyword>
<gene>
    <name evidence="3" type="ORF">A9Q02_20760</name>
</gene>
<comment type="caution">
    <text evidence="3">The sequence shown here is derived from an EMBL/GenBank/DDBJ whole genome shotgun (WGS) entry which is preliminary data.</text>
</comment>
<dbReference type="OrthoDB" id="159834at2"/>
<dbReference type="Pfam" id="PF09990">
    <property type="entry name" value="DUF2231"/>
    <property type="match status" value="1"/>
</dbReference>
<protein>
    <recommendedName>
        <fullName evidence="2">DUF2231 domain-containing protein</fullName>
    </recommendedName>
</protein>
<dbReference type="AlphaFoldDB" id="A0A2H3KHG0"/>
<feature type="domain" description="DUF2231" evidence="2">
    <location>
        <begin position="4"/>
        <end position="145"/>
    </location>
</feature>
<feature type="transmembrane region" description="Helical" evidence="1">
    <location>
        <begin position="39"/>
        <end position="61"/>
    </location>
</feature>
<keyword evidence="1" id="KW-0472">Membrane</keyword>
<sequence>MYVLHPITVHFPIALLLVSTLFTFLALRQMRGAWETSAYHCLLVGWFAGLVAVLTGIFDAARHLTGPDALYTNELIGRVNAHAFTSIAALLVYGLALLRRRRRPDLLEDAEARRGYLRLHVLGAALLMVGGWLGGYLVYVAGLGVR</sequence>
<evidence type="ECO:0000256" key="1">
    <source>
        <dbReference type="SAM" id="Phobius"/>
    </source>
</evidence>
<dbReference type="RefSeq" id="WP_097655398.1">
    <property type="nucleotide sequence ID" value="NZ_LYXE01000193.1"/>
</dbReference>